<comment type="caution">
    <text evidence="2">The sequence shown here is derived from an EMBL/GenBank/DDBJ whole genome shotgun (WGS) entry which is preliminary data.</text>
</comment>
<evidence type="ECO:0000256" key="1">
    <source>
        <dbReference type="SAM" id="MobiDB-lite"/>
    </source>
</evidence>
<dbReference type="Proteomes" id="UP001465976">
    <property type="component" value="Unassembled WGS sequence"/>
</dbReference>
<dbReference type="EMBL" id="JBAHYK010002817">
    <property type="protein sequence ID" value="KAL0564377.1"/>
    <property type="molecule type" value="Genomic_DNA"/>
</dbReference>
<gene>
    <name evidence="2" type="ORF">V5O48_017671</name>
</gene>
<reference evidence="2 3" key="1">
    <citation type="submission" date="2024-02" db="EMBL/GenBank/DDBJ databases">
        <title>A draft genome for the cacao thread blight pathogen Marasmius crinis-equi.</title>
        <authorList>
            <person name="Cohen S.P."/>
            <person name="Baruah I.K."/>
            <person name="Amoako-Attah I."/>
            <person name="Bukari Y."/>
            <person name="Meinhardt L.W."/>
            <person name="Bailey B.A."/>
        </authorList>
    </citation>
    <scope>NUCLEOTIDE SEQUENCE [LARGE SCALE GENOMIC DNA]</scope>
    <source>
        <strain evidence="2 3">GH-76</strain>
    </source>
</reference>
<protein>
    <submittedName>
        <fullName evidence="2">Uncharacterized protein</fullName>
    </submittedName>
</protein>
<evidence type="ECO:0000313" key="2">
    <source>
        <dbReference type="EMBL" id="KAL0564377.1"/>
    </source>
</evidence>
<keyword evidence="3" id="KW-1185">Reference proteome</keyword>
<feature type="region of interest" description="Disordered" evidence="1">
    <location>
        <begin position="86"/>
        <end position="120"/>
    </location>
</feature>
<feature type="non-terminal residue" evidence="2">
    <location>
        <position position="120"/>
    </location>
</feature>
<evidence type="ECO:0000313" key="3">
    <source>
        <dbReference type="Proteomes" id="UP001465976"/>
    </source>
</evidence>
<proteinExistence type="predicted"/>
<organism evidence="2 3">
    <name type="scientific">Marasmius crinis-equi</name>
    <dbReference type="NCBI Taxonomy" id="585013"/>
    <lineage>
        <taxon>Eukaryota</taxon>
        <taxon>Fungi</taxon>
        <taxon>Dikarya</taxon>
        <taxon>Basidiomycota</taxon>
        <taxon>Agaricomycotina</taxon>
        <taxon>Agaricomycetes</taxon>
        <taxon>Agaricomycetidae</taxon>
        <taxon>Agaricales</taxon>
        <taxon>Marasmiineae</taxon>
        <taxon>Marasmiaceae</taxon>
        <taxon>Marasmius</taxon>
    </lineage>
</organism>
<sequence length="120" mass="13234">MTNNNTTTLRESESFLIPELSFPEKLDQEGTKLSVLPYPEWRIKARKSGVGGVNRAVEVSLWGEGVSMKILLRLLRMGVGLLPAAYVPSPQHTPAPSDDPNFFSHHGHLPAATRLSSRKT</sequence>
<name>A0ABR3ENB5_9AGAR</name>
<accession>A0ABR3ENB5</accession>